<feature type="domain" description="Misato Segment II tubulin-like" evidence="7">
    <location>
        <begin position="2"/>
        <end position="114"/>
    </location>
</feature>
<evidence type="ECO:0000256" key="5">
    <source>
        <dbReference type="ARBA" id="ARBA00022030"/>
    </source>
</evidence>
<evidence type="ECO:0000256" key="2">
    <source>
        <dbReference type="ARBA" id="ARBA00004173"/>
    </source>
</evidence>
<dbReference type="Proteomes" id="UP000054565">
    <property type="component" value="Unassembled WGS sequence"/>
</dbReference>
<keyword evidence="6" id="KW-0496">Mitochondrion</keyword>
<evidence type="ECO:0000256" key="6">
    <source>
        <dbReference type="ARBA" id="ARBA00023128"/>
    </source>
</evidence>
<dbReference type="InterPro" id="IPR029209">
    <property type="entry name" value="DML1/Misato_tubulin"/>
</dbReference>
<feature type="domain" description="DML1/Misato tubulin" evidence="8">
    <location>
        <begin position="120"/>
        <end position="303"/>
    </location>
</feature>
<dbReference type="Pfam" id="PF10644">
    <property type="entry name" value="Misat_Tub_SegII"/>
    <property type="match status" value="1"/>
</dbReference>
<evidence type="ECO:0000256" key="3">
    <source>
        <dbReference type="ARBA" id="ARBA00008507"/>
    </source>
</evidence>
<dbReference type="GO" id="GO:0005739">
    <property type="term" value="C:mitochondrion"/>
    <property type="evidence" value="ECO:0007669"/>
    <property type="project" value="UniProtKB-SubCell"/>
</dbReference>
<evidence type="ECO:0000259" key="8">
    <source>
        <dbReference type="Pfam" id="PF14881"/>
    </source>
</evidence>
<dbReference type="Gene3D" id="3.40.50.1440">
    <property type="entry name" value="Tubulin/FtsZ, GTPase domain"/>
    <property type="match status" value="1"/>
</dbReference>
<dbReference type="Pfam" id="PF14881">
    <property type="entry name" value="Tubulin_3"/>
    <property type="match status" value="1"/>
</dbReference>
<comment type="subcellular location">
    <subcellularLocation>
        <location evidence="2">Mitochondrion</location>
    </subcellularLocation>
</comment>
<dbReference type="InterPro" id="IPR019605">
    <property type="entry name" value="Misato_II_tubulin-like"/>
</dbReference>
<accession>A0A0J6YFH2</accession>
<reference evidence="10" key="1">
    <citation type="journal article" date="2010" name="Genome Res.">
        <title>Population genomic sequencing of Coccidioides fungi reveals recent hybridization and transposon control.</title>
        <authorList>
            <person name="Neafsey D.E."/>
            <person name="Barker B.M."/>
            <person name="Sharpton T.J."/>
            <person name="Stajich J.E."/>
            <person name="Park D.J."/>
            <person name="Whiston E."/>
            <person name="Hung C.-Y."/>
            <person name="McMahan C."/>
            <person name="White J."/>
            <person name="Sykes S."/>
            <person name="Heiman D."/>
            <person name="Young S."/>
            <person name="Zeng Q."/>
            <person name="Abouelleil A."/>
            <person name="Aftuck L."/>
            <person name="Bessette D."/>
            <person name="Brown A."/>
            <person name="FitzGerald M."/>
            <person name="Lui A."/>
            <person name="Macdonald J.P."/>
            <person name="Priest M."/>
            <person name="Orbach M.J."/>
            <person name="Galgiani J.N."/>
            <person name="Kirkland T.N."/>
            <person name="Cole G.T."/>
            <person name="Birren B.W."/>
            <person name="Henn M.R."/>
            <person name="Taylor J.W."/>
            <person name="Rounsley S.D."/>
        </authorList>
    </citation>
    <scope>NUCLEOTIDE SEQUENCE [LARGE SCALE GENOMIC DNA]</scope>
    <source>
        <strain evidence="10">RMSCC 2394</strain>
    </source>
</reference>
<evidence type="ECO:0000313" key="9">
    <source>
        <dbReference type="EMBL" id="KMP07416.1"/>
    </source>
</evidence>
<name>A0A0J6YFH2_COCIT</name>
<gene>
    <name evidence="9" type="ORF">CIRG_07097</name>
</gene>
<dbReference type="PANTHER" id="PTHR13391:SF0">
    <property type="entry name" value="PROTEIN MISATO HOMOLOG 1"/>
    <property type="match status" value="1"/>
</dbReference>
<protein>
    <recommendedName>
        <fullName evidence="4">Protein DML1</fullName>
    </recommendedName>
    <alternativeName>
        <fullName evidence="5">Protein dml1</fullName>
    </alternativeName>
</protein>
<dbReference type="InterPro" id="IPR049942">
    <property type="entry name" value="DML1/Misato"/>
</dbReference>
<organism evidence="9 10">
    <name type="scientific">Coccidioides immitis RMSCC 2394</name>
    <dbReference type="NCBI Taxonomy" id="404692"/>
    <lineage>
        <taxon>Eukaryota</taxon>
        <taxon>Fungi</taxon>
        <taxon>Dikarya</taxon>
        <taxon>Ascomycota</taxon>
        <taxon>Pezizomycotina</taxon>
        <taxon>Eurotiomycetes</taxon>
        <taxon>Eurotiomycetidae</taxon>
        <taxon>Onygenales</taxon>
        <taxon>Onygenaceae</taxon>
        <taxon>Coccidioides</taxon>
    </lineage>
</organism>
<dbReference type="EMBL" id="DS028097">
    <property type="protein sequence ID" value="KMP07416.1"/>
    <property type="molecule type" value="Genomic_DNA"/>
</dbReference>
<comment type="function">
    <text evidence="1">Involved in the partitioning of the mitochondrial organelle and mitochondrial DNA (mtDNA) inheritance.</text>
</comment>
<evidence type="ECO:0000259" key="7">
    <source>
        <dbReference type="Pfam" id="PF10644"/>
    </source>
</evidence>
<dbReference type="SUPFAM" id="SSF52490">
    <property type="entry name" value="Tubulin nucleotide-binding domain-like"/>
    <property type="match status" value="1"/>
</dbReference>
<dbReference type="InterPro" id="IPR036525">
    <property type="entry name" value="Tubulin/FtsZ_GTPase_sf"/>
</dbReference>
<sequence length="516" mass="58758">MREIITLQLGQRSNYLATHFWNVQESYFTYSENEASPVDHDISFRPGIGADGSETFTPRTIIYDLKGGFGSLRQYNALYEVEENVGMPKGLWDGNEVIQRQPNIPQSEYQKALELGLPLPRLTPETVRYWSDFNRLFYHPKSIVQLNEYEMNSQLMPFEDWTVGEAFFNSLDREHDLLDRDFRPFAEECDQLRGIQLFTGTDDAWGGFAARYIDRLRDEFGKKIIWTFALESGLKTEREKQFLRAKNSAKSISEISRQSTAYVPISMPPSKLPHYVNLNIASEWYISALTSVAVESVTLPGRLRWYEGIEPWFLDNAGPQRIFALRATIRSENSELPFASHLRPNDSTQMDTDEVDHDEIEQSEQRFDLGFSPIGSATRTNNTHIFSQVQVVRDSKCNSERPERAEVGQGLTSHRLSLMTGYVPSTLSNFRSTLEFPILDSFPSDLIHEQGPAGSTLRVDAALSATSGIGRDLKNLQQTIGRRIALEEREDLINGLHELSHAYQAGWENDSDSGDD</sequence>
<dbReference type="CDD" id="cd06060">
    <property type="entry name" value="misato"/>
    <property type="match status" value="1"/>
</dbReference>
<dbReference type="STRING" id="404692.A0A0J6YFH2"/>
<proteinExistence type="inferred from homology"/>
<dbReference type="OrthoDB" id="271881at2759"/>
<evidence type="ECO:0000256" key="4">
    <source>
        <dbReference type="ARBA" id="ARBA00014097"/>
    </source>
</evidence>
<evidence type="ECO:0000313" key="10">
    <source>
        <dbReference type="Proteomes" id="UP000054565"/>
    </source>
</evidence>
<dbReference type="GO" id="GO:0007005">
    <property type="term" value="P:mitochondrion organization"/>
    <property type="evidence" value="ECO:0007669"/>
    <property type="project" value="InterPro"/>
</dbReference>
<comment type="similarity">
    <text evidence="3">Belongs to the misato family.</text>
</comment>
<dbReference type="AlphaFoldDB" id="A0A0J6YFH2"/>
<dbReference type="PANTHER" id="PTHR13391">
    <property type="entry name" value="MITOCHONDRIAL DISTRIBUTION REGULATOR MISATO"/>
    <property type="match status" value="1"/>
</dbReference>
<evidence type="ECO:0000256" key="1">
    <source>
        <dbReference type="ARBA" id="ARBA00003757"/>
    </source>
</evidence>